<gene>
    <name evidence="1" type="ORF">BJ125_1102</name>
    <name evidence="2" type="ORF">SAMN05892882_1102</name>
</gene>
<dbReference type="EMBL" id="UFQQ01000010">
    <property type="protein sequence ID" value="SSW91035.1"/>
    <property type="molecule type" value="Genomic_DNA"/>
</dbReference>
<dbReference type="OrthoDB" id="9796281at2"/>
<dbReference type="EMBL" id="QRDT01000010">
    <property type="protein sequence ID" value="RED34366.1"/>
    <property type="molecule type" value="Genomic_DNA"/>
</dbReference>
<proteinExistence type="predicted"/>
<reference evidence="1 4" key="2">
    <citation type="submission" date="2018-07" db="EMBL/GenBank/DDBJ databases">
        <title>Genomic Encyclopedia of Archaeal and Bacterial Type Strains, Phase II (KMG-II): from individual species to whole genera.</title>
        <authorList>
            <person name="Goeker M."/>
        </authorList>
    </citation>
    <scope>NUCLEOTIDE SEQUENCE [LARGE SCALE GENOMIC DNA]</scope>
    <source>
        <strain evidence="1 4">JA575</strain>
    </source>
</reference>
<sequence>MPETFEPCLEVLPEAQRQIWPLLGFSSGLNFVLYGGTAVALHLGHRVSVDFDFFSSEPLDKHQVGAALDRLPKSDIVQEAKDTLVVRAAMPAGAVKLAFFGGLNFGRLAPPLLTADHVMLVASRQDLLATKLKAILDRAEAKDYRDIAALLASGESLPRSLAGFSKMFGRDPALPLRAIGFFEDGDLATVPEADRRLLRSARDAVSEIPEIALISGPLAAE</sequence>
<protein>
    <submittedName>
        <fullName evidence="2">Nucleotidyltransferase AbiEii toxin of type IV toxin-antitoxin system</fullName>
    </submittedName>
</protein>
<evidence type="ECO:0000313" key="1">
    <source>
        <dbReference type="EMBL" id="RED34366.1"/>
    </source>
</evidence>
<evidence type="ECO:0000313" key="4">
    <source>
        <dbReference type="Proteomes" id="UP000256343"/>
    </source>
</evidence>
<reference evidence="2 3" key="1">
    <citation type="submission" date="2017-08" db="EMBL/GenBank/DDBJ databases">
        <authorList>
            <person name="de Groot N.N."/>
        </authorList>
    </citation>
    <scope>NUCLEOTIDE SEQUENCE [LARGE SCALE GENOMIC DNA]</scope>
    <source>
        <strain evidence="2 3">JA575</strain>
    </source>
</reference>
<dbReference type="InterPro" id="IPR014942">
    <property type="entry name" value="AbiEii"/>
</dbReference>
<dbReference type="GO" id="GO:0016740">
    <property type="term" value="F:transferase activity"/>
    <property type="evidence" value="ECO:0007669"/>
    <property type="project" value="UniProtKB-KW"/>
</dbReference>
<keyword evidence="2" id="KW-0808">Transferase</keyword>
<evidence type="ECO:0000313" key="3">
    <source>
        <dbReference type="Proteomes" id="UP000252631"/>
    </source>
</evidence>
<evidence type="ECO:0000313" key="2">
    <source>
        <dbReference type="EMBL" id="SSW91035.1"/>
    </source>
</evidence>
<name>A0A336JMX3_9BRAD</name>
<dbReference type="Proteomes" id="UP000252631">
    <property type="component" value="Unassembled WGS sequence"/>
</dbReference>
<accession>A0A336JMX3</accession>
<organism evidence="2 3">
    <name type="scientific">Rhodopseudomonas pentothenatexigens</name>
    <dbReference type="NCBI Taxonomy" id="999699"/>
    <lineage>
        <taxon>Bacteria</taxon>
        <taxon>Pseudomonadati</taxon>
        <taxon>Pseudomonadota</taxon>
        <taxon>Alphaproteobacteria</taxon>
        <taxon>Hyphomicrobiales</taxon>
        <taxon>Nitrobacteraceae</taxon>
        <taxon>Rhodopseudomonas</taxon>
    </lineage>
</organism>
<dbReference type="RefSeq" id="WP_114358101.1">
    <property type="nucleotide sequence ID" value="NZ_QRDT01000010.1"/>
</dbReference>
<dbReference type="Proteomes" id="UP000256343">
    <property type="component" value="Unassembled WGS sequence"/>
</dbReference>
<dbReference type="Pfam" id="PF08843">
    <property type="entry name" value="AbiEii"/>
    <property type="match status" value="1"/>
</dbReference>
<dbReference type="AlphaFoldDB" id="A0A336JMX3"/>
<keyword evidence="4" id="KW-1185">Reference proteome</keyword>